<protein>
    <submittedName>
        <fullName evidence="2">Uncharacterized protein</fullName>
    </submittedName>
</protein>
<feature type="region of interest" description="Disordered" evidence="1">
    <location>
        <begin position="52"/>
        <end position="153"/>
    </location>
</feature>
<evidence type="ECO:0000313" key="2">
    <source>
        <dbReference type="EMBL" id="OIQ69409.1"/>
    </source>
</evidence>
<evidence type="ECO:0000256" key="1">
    <source>
        <dbReference type="SAM" id="MobiDB-lite"/>
    </source>
</evidence>
<accession>A0A1J5PCP8</accession>
<proteinExistence type="predicted"/>
<gene>
    <name evidence="2" type="ORF">GALL_489890</name>
</gene>
<reference evidence="2" key="1">
    <citation type="submission" date="2016-10" db="EMBL/GenBank/DDBJ databases">
        <title>Sequence of Gallionella enrichment culture.</title>
        <authorList>
            <person name="Poehlein A."/>
            <person name="Muehling M."/>
            <person name="Daniel R."/>
        </authorList>
    </citation>
    <scope>NUCLEOTIDE SEQUENCE</scope>
</reference>
<dbReference type="EMBL" id="MLJW01004745">
    <property type="protein sequence ID" value="OIQ69409.1"/>
    <property type="molecule type" value="Genomic_DNA"/>
</dbReference>
<feature type="compositionally biased region" description="Low complexity" evidence="1">
    <location>
        <begin position="65"/>
        <end position="75"/>
    </location>
</feature>
<name>A0A1J5PCP8_9ZZZZ</name>
<comment type="caution">
    <text evidence="2">The sequence shown here is derived from an EMBL/GenBank/DDBJ whole genome shotgun (WGS) entry which is preliminary data.</text>
</comment>
<sequence>MTCAIGTAARVRASASSIAWATSAAVAAPGTSIFSATSSSSGPRCIVRRWITEDTPGPTNATRIRSTTSRAADSPSSRDRVSTESTTAMITSRMPIPAVPPASHRPSPVASVMLTPPRASTSPTSAPKSSRSTTGSSGAFAPRMNATQDWDPRNRFDSATAVRNENPSMPAAASRTTTGTHCHESMPCGSAHLCQAS</sequence>
<feature type="compositionally biased region" description="Low complexity" evidence="1">
    <location>
        <begin position="115"/>
        <end position="134"/>
    </location>
</feature>
<dbReference type="AlphaFoldDB" id="A0A1J5PCP8"/>
<organism evidence="2">
    <name type="scientific">mine drainage metagenome</name>
    <dbReference type="NCBI Taxonomy" id="410659"/>
    <lineage>
        <taxon>unclassified sequences</taxon>
        <taxon>metagenomes</taxon>
        <taxon>ecological metagenomes</taxon>
    </lineage>
</organism>